<dbReference type="AlphaFoldDB" id="A0A183DW74"/>
<dbReference type="InterPro" id="IPR003673">
    <property type="entry name" value="CoA-Trfase_fam_III"/>
</dbReference>
<evidence type="ECO:0000256" key="1">
    <source>
        <dbReference type="ARBA" id="ARBA00008383"/>
    </source>
</evidence>
<evidence type="ECO:0000313" key="5">
    <source>
        <dbReference type="WBParaSite" id="GPUH_0001297901-mRNA-1"/>
    </source>
</evidence>
<dbReference type="Pfam" id="PF02515">
    <property type="entry name" value="CoA_transf_3"/>
    <property type="match status" value="2"/>
</dbReference>
<reference evidence="3 4" key="2">
    <citation type="submission" date="2018-11" db="EMBL/GenBank/DDBJ databases">
        <authorList>
            <consortium name="Pathogen Informatics"/>
        </authorList>
    </citation>
    <scope>NUCLEOTIDE SEQUENCE [LARGE SCALE GENOMIC DNA]</scope>
</reference>
<dbReference type="GO" id="GO:0008410">
    <property type="term" value="F:CoA-transferase activity"/>
    <property type="evidence" value="ECO:0007669"/>
    <property type="project" value="TreeGrafter"/>
</dbReference>
<dbReference type="InterPro" id="IPR050483">
    <property type="entry name" value="CoA-transferase_III_domain"/>
</dbReference>
<evidence type="ECO:0000256" key="2">
    <source>
        <dbReference type="ARBA" id="ARBA00022679"/>
    </source>
</evidence>
<keyword evidence="2" id="KW-0808">Transferase</keyword>
<dbReference type="PANTHER" id="PTHR48207">
    <property type="entry name" value="SUCCINATE--HYDROXYMETHYLGLUTARATE COA-TRANSFERASE"/>
    <property type="match status" value="1"/>
</dbReference>
<evidence type="ECO:0000313" key="3">
    <source>
        <dbReference type="EMBL" id="VDN21394.1"/>
    </source>
</evidence>
<accession>A0A183DW74</accession>
<dbReference type="Proteomes" id="UP000271098">
    <property type="component" value="Unassembled WGS sequence"/>
</dbReference>
<dbReference type="OrthoDB" id="5863171at2759"/>
<reference evidence="5" key="1">
    <citation type="submission" date="2016-06" db="UniProtKB">
        <authorList>
            <consortium name="WormBaseParasite"/>
        </authorList>
    </citation>
    <scope>IDENTIFICATION</scope>
</reference>
<dbReference type="WBParaSite" id="GPUH_0001297901-mRNA-1">
    <property type="protein sequence ID" value="GPUH_0001297901-mRNA-1"/>
    <property type="gene ID" value="GPUH_0001297901"/>
</dbReference>
<dbReference type="Gene3D" id="3.30.1540.10">
    <property type="entry name" value="formyl-coa transferase, domain 3"/>
    <property type="match status" value="1"/>
</dbReference>
<protein>
    <submittedName>
        <fullName evidence="5">SUCHY transferase</fullName>
    </submittedName>
</protein>
<keyword evidence="4" id="KW-1185">Reference proteome</keyword>
<dbReference type="InterPro" id="IPR044855">
    <property type="entry name" value="CoA-Trfase_III_dom3_sf"/>
</dbReference>
<dbReference type="PANTHER" id="PTHR48207:SF3">
    <property type="entry name" value="SUCCINATE--HYDROXYMETHYLGLUTARATE COA-TRANSFERASE"/>
    <property type="match status" value="1"/>
</dbReference>
<dbReference type="SUPFAM" id="SSF89796">
    <property type="entry name" value="CoA-transferase family III (CaiB/BaiF)"/>
    <property type="match status" value="1"/>
</dbReference>
<dbReference type="EMBL" id="UYRT01079789">
    <property type="protein sequence ID" value="VDN21394.1"/>
    <property type="molecule type" value="Genomic_DNA"/>
</dbReference>
<dbReference type="Gene3D" id="3.40.50.10540">
    <property type="entry name" value="Crotonobetainyl-coa:carnitine coa-transferase, domain 1"/>
    <property type="match status" value="1"/>
</dbReference>
<organism evidence="5">
    <name type="scientific">Gongylonema pulchrum</name>
    <dbReference type="NCBI Taxonomy" id="637853"/>
    <lineage>
        <taxon>Eukaryota</taxon>
        <taxon>Metazoa</taxon>
        <taxon>Ecdysozoa</taxon>
        <taxon>Nematoda</taxon>
        <taxon>Chromadorea</taxon>
        <taxon>Rhabditida</taxon>
        <taxon>Spirurina</taxon>
        <taxon>Spiruromorpha</taxon>
        <taxon>Spiruroidea</taxon>
        <taxon>Gongylonematidae</taxon>
        <taxon>Gongylonema</taxon>
    </lineage>
</organism>
<comment type="similarity">
    <text evidence="1">Belongs to the CoA-transferase III family.</text>
</comment>
<dbReference type="InterPro" id="IPR023606">
    <property type="entry name" value="CoA-Trfase_III_dom_1_sf"/>
</dbReference>
<gene>
    <name evidence="3" type="ORF">GPUH_LOCUS12965</name>
</gene>
<name>A0A183DW74_9BILA</name>
<proteinExistence type="inferred from homology"/>
<sequence>SFSFCSGKRTASGVGDDVRSWGPPFTPGGESCYHAVVNRNKKSVAIDLKHDAGQRLVLLIYYFVVSHAKVLAKRLASKCDVLIENFKPGTMKRFGLDYDTLAQQNEKLIYCSITGYGSNGPYVTRAGYDIIAEALSGFMHVNTCTSGNPQQVAVALIDMITGLYAHGAILTALLQRNQTGKGQKVECNLLATQMAALLNVASNYLNAGVLDCSEAVQRESILPCQAFRTKDQRYFVVAVGSDSGFKKLCRLIGMPSIAEDQRFRSNKDRIKNKNDLTELLSKRFLEEDLKYWERTVTDDSLASAPVNNLQEAFEHPQVLLNAFTFQ</sequence>
<evidence type="ECO:0000313" key="4">
    <source>
        <dbReference type="Proteomes" id="UP000271098"/>
    </source>
</evidence>